<comment type="catalytic activity">
    <reaction evidence="13">
        <text>sn-glycerol 3-phosphate + an acyl-CoA = a 1-acyl-sn-glycero-3-phosphate + CoA</text>
        <dbReference type="Rhea" id="RHEA:15325"/>
        <dbReference type="ChEBI" id="CHEBI:57287"/>
        <dbReference type="ChEBI" id="CHEBI:57597"/>
        <dbReference type="ChEBI" id="CHEBI:57970"/>
        <dbReference type="ChEBI" id="CHEBI:58342"/>
        <dbReference type="EC" id="2.3.1.15"/>
    </reaction>
</comment>
<keyword evidence="10" id="KW-0444">Lipid biosynthesis</keyword>
<keyword evidence="10" id="KW-0443">Lipid metabolism</keyword>
<dbReference type="STRING" id="574349.SAMN05443545_102204"/>
<dbReference type="AlphaFoldDB" id="A0A1H2UP73"/>
<evidence type="ECO:0000313" key="15">
    <source>
        <dbReference type="EMBL" id="SDW57937.1"/>
    </source>
</evidence>
<keyword evidence="16" id="KW-1185">Reference proteome</keyword>
<dbReference type="EMBL" id="FNNI01000002">
    <property type="protein sequence ID" value="SDW57937.1"/>
    <property type="molecule type" value="Genomic_DNA"/>
</dbReference>
<dbReference type="RefSeq" id="WP_092568286.1">
    <property type="nucleotide sequence ID" value="NZ_BMXH01000002.1"/>
</dbReference>
<evidence type="ECO:0000256" key="6">
    <source>
        <dbReference type="ARBA" id="ARBA00013432"/>
    </source>
</evidence>
<dbReference type="InterPro" id="IPR002123">
    <property type="entry name" value="Plipid/glycerol_acylTrfase"/>
</dbReference>
<dbReference type="InterPro" id="IPR028354">
    <property type="entry name" value="GPAT_PlsB"/>
</dbReference>
<proteinExistence type="inferred from homology"/>
<evidence type="ECO:0000256" key="10">
    <source>
        <dbReference type="ARBA" id="ARBA00023209"/>
    </source>
</evidence>
<protein>
    <recommendedName>
        <fullName evidence="6">Glycerol-3-phosphate acyltransferase</fullName>
        <ecNumber evidence="5">2.3.1.15</ecNumber>
    </recommendedName>
</protein>
<dbReference type="NCBIfam" id="NF003441">
    <property type="entry name" value="PRK04974.1"/>
    <property type="match status" value="1"/>
</dbReference>
<dbReference type="InterPro" id="IPR022284">
    <property type="entry name" value="GPAT/DHAPAT"/>
</dbReference>
<dbReference type="InterPro" id="IPR045520">
    <property type="entry name" value="GPAT/DHAPAT_C"/>
</dbReference>
<dbReference type="Pfam" id="PF01553">
    <property type="entry name" value="Acyltransferase"/>
    <property type="match status" value="1"/>
</dbReference>
<comment type="similarity">
    <text evidence="4">Belongs to the GPAT/DAPAT family.</text>
</comment>
<dbReference type="Proteomes" id="UP000198500">
    <property type="component" value="Unassembled WGS sequence"/>
</dbReference>
<keyword evidence="7" id="KW-1003">Cell membrane</keyword>
<dbReference type="GO" id="GO:0005886">
    <property type="term" value="C:plasma membrane"/>
    <property type="evidence" value="ECO:0007669"/>
    <property type="project" value="UniProtKB-SubCell"/>
</dbReference>
<evidence type="ECO:0000256" key="8">
    <source>
        <dbReference type="ARBA" id="ARBA00022679"/>
    </source>
</evidence>
<evidence type="ECO:0000256" key="7">
    <source>
        <dbReference type="ARBA" id="ARBA00022475"/>
    </source>
</evidence>
<comment type="pathway">
    <text evidence="3">Lipid metabolism.</text>
</comment>
<dbReference type="GO" id="GO:0006631">
    <property type="term" value="P:fatty acid metabolic process"/>
    <property type="evidence" value="ECO:0007669"/>
    <property type="project" value="TreeGrafter"/>
</dbReference>
<evidence type="ECO:0000313" key="16">
    <source>
        <dbReference type="Proteomes" id="UP000198500"/>
    </source>
</evidence>
<dbReference type="CDD" id="cd07993">
    <property type="entry name" value="LPLAT_DHAPAT-like"/>
    <property type="match status" value="1"/>
</dbReference>
<comment type="subcellular location">
    <subcellularLocation>
        <location evidence="1">Cell membrane</location>
        <topology evidence="1">Peripheral membrane protein</topology>
        <orientation evidence="1">Cytoplasmic side</orientation>
    </subcellularLocation>
</comment>
<dbReference type="PIRSF" id="PIRSF500064">
    <property type="entry name" value="GPAT"/>
    <property type="match status" value="1"/>
</dbReference>
<organism evidence="15 16">
    <name type="scientific">Aidingimonas halophila</name>
    <dbReference type="NCBI Taxonomy" id="574349"/>
    <lineage>
        <taxon>Bacteria</taxon>
        <taxon>Pseudomonadati</taxon>
        <taxon>Pseudomonadota</taxon>
        <taxon>Gammaproteobacteria</taxon>
        <taxon>Oceanospirillales</taxon>
        <taxon>Halomonadaceae</taxon>
        <taxon>Aidingimonas</taxon>
    </lineage>
</organism>
<dbReference type="PANTHER" id="PTHR12563">
    <property type="entry name" value="GLYCEROL-3-PHOSPHATE ACYLTRANSFERASE"/>
    <property type="match status" value="1"/>
</dbReference>
<dbReference type="UniPathway" id="UPA00557">
    <property type="reaction ID" value="UER00612"/>
</dbReference>
<evidence type="ECO:0000256" key="9">
    <source>
        <dbReference type="ARBA" id="ARBA00023136"/>
    </source>
</evidence>
<dbReference type="PANTHER" id="PTHR12563:SF17">
    <property type="entry name" value="DIHYDROXYACETONE PHOSPHATE ACYLTRANSFERASE"/>
    <property type="match status" value="1"/>
</dbReference>
<accession>A0A1H2UP73</accession>
<evidence type="ECO:0000259" key="14">
    <source>
        <dbReference type="SMART" id="SM00563"/>
    </source>
</evidence>
<dbReference type="GO" id="GO:0004366">
    <property type="term" value="F:glycerol-3-phosphate O-acyltransferase activity"/>
    <property type="evidence" value="ECO:0007669"/>
    <property type="project" value="UniProtKB-EC"/>
</dbReference>
<evidence type="ECO:0000256" key="2">
    <source>
        <dbReference type="ARBA" id="ARBA00004765"/>
    </source>
</evidence>
<dbReference type="Pfam" id="PF19277">
    <property type="entry name" value="GPAT_C"/>
    <property type="match status" value="1"/>
</dbReference>
<dbReference type="PIRSF" id="PIRSF000437">
    <property type="entry name" value="GPAT_DHAPAT"/>
    <property type="match status" value="1"/>
</dbReference>
<dbReference type="NCBIfam" id="TIGR03703">
    <property type="entry name" value="plsB"/>
    <property type="match status" value="1"/>
</dbReference>
<evidence type="ECO:0000256" key="4">
    <source>
        <dbReference type="ARBA" id="ARBA00007937"/>
    </source>
</evidence>
<evidence type="ECO:0000256" key="3">
    <source>
        <dbReference type="ARBA" id="ARBA00005189"/>
    </source>
</evidence>
<dbReference type="OrthoDB" id="335193at2"/>
<reference evidence="15 16" key="1">
    <citation type="submission" date="2016-10" db="EMBL/GenBank/DDBJ databases">
        <authorList>
            <person name="de Groot N.N."/>
        </authorList>
    </citation>
    <scope>NUCLEOTIDE SEQUENCE [LARGE SCALE GENOMIC DNA]</scope>
    <source>
        <strain evidence="15 16">DSM 19219</strain>
    </source>
</reference>
<dbReference type="InterPro" id="IPR041728">
    <property type="entry name" value="GPAT/DHAPAT_LPLAT"/>
</dbReference>
<feature type="domain" description="Phospholipid/glycerol acyltransferase" evidence="14">
    <location>
        <begin position="296"/>
        <end position="425"/>
    </location>
</feature>
<comment type="pathway">
    <text evidence="2">Phospholipid metabolism; CDP-diacylglycerol biosynthesis; CDP-diacylglycerol from sn-glycerol 3-phosphate: step 1/3.</text>
</comment>
<name>A0A1H2UP73_9GAMM</name>
<evidence type="ECO:0000256" key="1">
    <source>
        <dbReference type="ARBA" id="ARBA00004413"/>
    </source>
</evidence>
<keyword evidence="9" id="KW-0472">Membrane</keyword>
<keyword evidence="12 15" id="KW-0012">Acyltransferase</keyword>
<dbReference type="GO" id="GO:0016024">
    <property type="term" value="P:CDP-diacylglycerol biosynthetic process"/>
    <property type="evidence" value="ECO:0007669"/>
    <property type="project" value="UniProtKB-UniPathway"/>
</dbReference>
<dbReference type="SUPFAM" id="SSF69593">
    <property type="entry name" value="Glycerol-3-phosphate (1)-acyltransferase"/>
    <property type="match status" value="1"/>
</dbReference>
<evidence type="ECO:0000256" key="5">
    <source>
        <dbReference type="ARBA" id="ARBA00013113"/>
    </source>
</evidence>
<evidence type="ECO:0000256" key="13">
    <source>
        <dbReference type="ARBA" id="ARBA00048427"/>
    </source>
</evidence>
<gene>
    <name evidence="15" type="ORF">SAMN05443545_102204</name>
</gene>
<keyword evidence="8 15" id="KW-0808">Transferase</keyword>
<evidence type="ECO:0000256" key="12">
    <source>
        <dbReference type="ARBA" id="ARBA00023315"/>
    </source>
</evidence>
<sequence>MDRSPLIPAGWRKGLRRLLDAWVTPRRIEPEPGELPLDDKAMTLYVLPSPALSDSLLLENLCRAHNLPAADQWHTLASRRTRACFALTHRRRSSRNLLLDDLIHHLTTHPEAHIQLVPVSVFWGRAPGKRFGFWHTLAADSWPLAGRLRRGLSMLVNRQRVEVHFGTPLTLRQLLDDRSEDVMARRAARLLRVHFRRTRTRLLGPDLSHRRTLIEGVVNSPTVRQAIEEVAIAQGRSRARVTRRAFRYGREIASHMTYPVLRVLDQLLRRLWTRLYDGVDVQGLDKVKAVAGDHTLVYVPCHRSHVDYLLLSYILFQEGLMPPHIAAGRNLNMPLIGPILRRGGAFFIRRSFKNNRLYSAVFTEYLHRLLLRGHPLEYFIEGGRSRSGRMLPPRPGMLAMTLRSHARAAGSGRRLAFVPIYIGYERIMEDNSYLRERQGGKKRRETPLALLRVIHRLRQPFGKVTVNVGDPLDLDVFLDRHVPRWRQPSSPYRPDWTREAVPQLGNALACRINAAMTLNPVNLVALALLATDQHAMESQSLERQLRLLTDLQRHRSAAPAVSLPEGLPAHWIERVAMLGLVQYDSTEGAKPRVHANAMQAGLLDWYRHNVLHGFVLVQMIATALYETGSVSAAPLELHRQAWQARCEAYYIALPVSIDVAWKDTLSVLDAHGLITPRDESWMVNDTPDSQYAVRLLHNLLPTEEKAINA</sequence>
<keyword evidence="11" id="KW-1208">Phospholipid metabolism</keyword>
<keyword evidence="10" id="KW-0594">Phospholipid biosynthesis</keyword>
<dbReference type="EC" id="2.3.1.15" evidence="5"/>
<evidence type="ECO:0000256" key="11">
    <source>
        <dbReference type="ARBA" id="ARBA00023264"/>
    </source>
</evidence>
<dbReference type="SMART" id="SM00563">
    <property type="entry name" value="PlsC"/>
    <property type="match status" value="1"/>
</dbReference>